<keyword evidence="3" id="KW-0813">Transport</keyword>
<proteinExistence type="inferred from homology"/>
<dbReference type="STRING" id="529704.SAMN02927913_2756"/>
<keyword evidence="7" id="KW-0653">Protein transport</keyword>
<protein>
    <submittedName>
        <fullName evidence="11">General secretion pathway protein K</fullName>
    </submittedName>
</protein>
<dbReference type="InterPro" id="IPR049031">
    <property type="entry name" value="T2SSK_SAM-like_1st"/>
</dbReference>
<accession>A0A1H6X1S3</accession>
<evidence type="ECO:0000256" key="9">
    <source>
        <dbReference type="ARBA" id="ARBA00023136"/>
    </source>
</evidence>
<name>A0A1H6X1S3_9GAMM</name>
<keyword evidence="5" id="KW-0997">Cell inner membrane</keyword>
<keyword evidence="12" id="KW-1185">Reference proteome</keyword>
<evidence type="ECO:0000256" key="7">
    <source>
        <dbReference type="ARBA" id="ARBA00022927"/>
    </source>
</evidence>
<evidence type="ECO:0000313" key="12">
    <source>
        <dbReference type="Proteomes" id="UP000199420"/>
    </source>
</evidence>
<dbReference type="PANTHER" id="PTHR38831">
    <property type="entry name" value="TYPE II SECRETION SYSTEM PROTEIN K"/>
    <property type="match status" value="1"/>
</dbReference>
<dbReference type="RefSeq" id="WP_342707652.1">
    <property type="nucleotide sequence ID" value="NZ_FNYC01000005.1"/>
</dbReference>
<evidence type="ECO:0000256" key="6">
    <source>
        <dbReference type="ARBA" id="ARBA00022692"/>
    </source>
</evidence>
<evidence type="ECO:0000256" key="1">
    <source>
        <dbReference type="ARBA" id="ARBA00004533"/>
    </source>
</evidence>
<dbReference type="Gene3D" id="1.10.40.60">
    <property type="entry name" value="EpsJ-like"/>
    <property type="match status" value="1"/>
</dbReference>
<organism evidence="11 12">
    <name type="scientific">Frateuria terrea</name>
    <dbReference type="NCBI Taxonomy" id="529704"/>
    <lineage>
        <taxon>Bacteria</taxon>
        <taxon>Pseudomonadati</taxon>
        <taxon>Pseudomonadota</taxon>
        <taxon>Gammaproteobacteria</taxon>
        <taxon>Lysobacterales</taxon>
        <taxon>Rhodanobacteraceae</taxon>
        <taxon>Frateuria</taxon>
    </lineage>
</organism>
<keyword evidence="9" id="KW-0472">Membrane</keyword>
<dbReference type="PANTHER" id="PTHR38831:SF2">
    <property type="entry name" value="TYPE II SECRETION SYSTEM PROTEIN K"/>
    <property type="match status" value="1"/>
</dbReference>
<dbReference type="GO" id="GO:0009306">
    <property type="term" value="P:protein secretion"/>
    <property type="evidence" value="ECO:0007669"/>
    <property type="project" value="InterPro"/>
</dbReference>
<evidence type="ECO:0000256" key="4">
    <source>
        <dbReference type="ARBA" id="ARBA00022475"/>
    </source>
</evidence>
<keyword evidence="6" id="KW-0812">Transmembrane</keyword>
<feature type="domain" description="T2SS protein K first SAM-like" evidence="10">
    <location>
        <begin position="104"/>
        <end position="188"/>
    </location>
</feature>
<dbReference type="SUPFAM" id="SSF158544">
    <property type="entry name" value="GspK insert domain-like"/>
    <property type="match status" value="1"/>
</dbReference>
<evidence type="ECO:0000259" key="10">
    <source>
        <dbReference type="Pfam" id="PF21687"/>
    </source>
</evidence>
<evidence type="ECO:0000256" key="5">
    <source>
        <dbReference type="ARBA" id="ARBA00022519"/>
    </source>
</evidence>
<dbReference type="Pfam" id="PF21687">
    <property type="entry name" value="T2SSK_1st"/>
    <property type="match status" value="1"/>
</dbReference>
<comment type="subcellular location">
    <subcellularLocation>
        <location evidence="1">Cell inner membrane</location>
    </subcellularLocation>
</comment>
<evidence type="ECO:0000313" key="11">
    <source>
        <dbReference type="EMBL" id="SEJ22968.1"/>
    </source>
</evidence>
<dbReference type="InterPro" id="IPR005628">
    <property type="entry name" value="GspK"/>
</dbReference>
<gene>
    <name evidence="11" type="ORF">SAMN04487997_2779</name>
</gene>
<keyword evidence="4" id="KW-1003">Cell membrane</keyword>
<keyword evidence="8" id="KW-1133">Transmembrane helix</keyword>
<evidence type="ECO:0000256" key="2">
    <source>
        <dbReference type="ARBA" id="ARBA00007246"/>
    </source>
</evidence>
<evidence type="ECO:0000256" key="3">
    <source>
        <dbReference type="ARBA" id="ARBA00022448"/>
    </source>
</evidence>
<sequence length="283" mass="30783">MSASRRSQRGVALLLVLWACTLLAIMLGGYAMTARTEGLQARYQFAQTQAHYAAEAGLSRAIYGLQDPRLQERWLADGRPYTFRFDGFTVHVSAVDEGGKVDLNSASPLVLQGLFRAAGLRPDAAQRMAAAVVDWRDFNVSRQVGLDVYAANGYKPRHAPFLSIEELQQVAGMTPDLYRRIAGVITIWSGRESPDPNTAQPLALASIPGMTPERAAQVLAARRNTRPGVAGLFAGNGVTHSIRSEATMADGTRAVLRATVRLQGVRPGAQPYAVLHWREGDRE</sequence>
<dbReference type="EMBL" id="FNYC01000005">
    <property type="protein sequence ID" value="SEJ22968.1"/>
    <property type="molecule type" value="Genomic_DNA"/>
</dbReference>
<dbReference type="GO" id="GO:0005886">
    <property type="term" value="C:plasma membrane"/>
    <property type="evidence" value="ECO:0007669"/>
    <property type="project" value="UniProtKB-SubCell"/>
</dbReference>
<dbReference type="AlphaFoldDB" id="A0A1H6X1S3"/>
<dbReference type="Proteomes" id="UP000199420">
    <property type="component" value="Unassembled WGS sequence"/>
</dbReference>
<comment type="similarity">
    <text evidence="2">Belongs to the GSP K family.</text>
</comment>
<dbReference type="InterPro" id="IPR038072">
    <property type="entry name" value="GspK_central_sf"/>
</dbReference>
<reference evidence="11 12" key="1">
    <citation type="submission" date="2016-10" db="EMBL/GenBank/DDBJ databases">
        <authorList>
            <person name="de Groot N.N."/>
        </authorList>
    </citation>
    <scope>NUCLEOTIDE SEQUENCE [LARGE SCALE GENOMIC DNA]</scope>
    <source>
        <strain evidence="11 12">DSM 26515</strain>
    </source>
</reference>
<evidence type="ECO:0000256" key="8">
    <source>
        <dbReference type="ARBA" id="ARBA00022989"/>
    </source>
</evidence>